<dbReference type="RefSeq" id="WP_323450182.1">
    <property type="nucleotide sequence ID" value="NZ_BSBI01000013.1"/>
</dbReference>
<keyword evidence="2" id="KW-1133">Transmembrane helix</keyword>
<feature type="region of interest" description="Disordered" evidence="1">
    <location>
        <begin position="66"/>
        <end position="90"/>
    </location>
</feature>
<dbReference type="EMBL" id="BSBI01000013">
    <property type="protein sequence ID" value="GLF98199.1"/>
    <property type="molecule type" value="Genomic_DNA"/>
</dbReference>
<accession>A0ABQ5P6L1</accession>
<keyword evidence="4" id="KW-1185">Reference proteome</keyword>
<organism evidence="3 4">
    <name type="scientific">Streptomyces yaizuensis</name>
    <dbReference type="NCBI Taxonomy" id="2989713"/>
    <lineage>
        <taxon>Bacteria</taxon>
        <taxon>Bacillati</taxon>
        <taxon>Actinomycetota</taxon>
        <taxon>Actinomycetes</taxon>
        <taxon>Kitasatosporales</taxon>
        <taxon>Streptomycetaceae</taxon>
        <taxon>Streptomyces</taxon>
    </lineage>
</organism>
<sequence>MHEQTRWLLTLLASMALLLSTVGATSSWTRRERDSATSMLLGGALLSTVVFFPHLVTGLMDNLTGSFPEHTDESADNDEQPTEDPGTTPAIIPWRPVATAAGAVLTLATALAILHSLRRRHQRQVKEHLRRTGLAARHDKILDAYADFATDILAVLDRPALADVTAPGTVRLLNALDAARDARTDPRSDYGAAVRELELAWKTADRSARKHGTGSLPSAEQRAVGPARLPLATAFDEGGDQNERRHAHHRAMRLIEHIADVPEEAAGELTGTTRLSPPPQVGTRTTTLKKTKKTR</sequence>
<evidence type="ECO:0000313" key="4">
    <source>
        <dbReference type="Proteomes" id="UP001291653"/>
    </source>
</evidence>
<evidence type="ECO:0008006" key="5">
    <source>
        <dbReference type="Google" id="ProtNLM"/>
    </source>
</evidence>
<feature type="transmembrane region" description="Helical" evidence="2">
    <location>
        <begin position="97"/>
        <end position="117"/>
    </location>
</feature>
<name>A0ABQ5P6L1_9ACTN</name>
<dbReference type="Proteomes" id="UP001291653">
    <property type="component" value="Unassembled WGS sequence"/>
</dbReference>
<keyword evidence="2" id="KW-0472">Membrane</keyword>
<feature type="transmembrane region" description="Helical" evidence="2">
    <location>
        <begin position="6"/>
        <end position="24"/>
    </location>
</feature>
<evidence type="ECO:0000256" key="1">
    <source>
        <dbReference type="SAM" id="MobiDB-lite"/>
    </source>
</evidence>
<reference evidence="3 4" key="1">
    <citation type="submission" date="2022-10" db="EMBL/GenBank/DDBJ databases">
        <title>Draft genome sequence of Streptomyces sp. YSPA8.</title>
        <authorList>
            <person name="Moriuchi R."/>
            <person name="Dohra H."/>
            <person name="Yamamura H."/>
            <person name="Kodani S."/>
        </authorList>
    </citation>
    <scope>NUCLEOTIDE SEQUENCE [LARGE SCALE GENOMIC DNA]</scope>
    <source>
        <strain evidence="3 4">YSPA8</strain>
    </source>
</reference>
<gene>
    <name evidence="3" type="ORF">SYYSPA8_27900</name>
</gene>
<keyword evidence="2" id="KW-0812">Transmembrane</keyword>
<evidence type="ECO:0000313" key="3">
    <source>
        <dbReference type="EMBL" id="GLF98199.1"/>
    </source>
</evidence>
<proteinExistence type="predicted"/>
<feature type="region of interest" description="Disordered" evidence="1">
    <location>
        <begin position="264"/>
        <end position="295"/>
    </location>
</feature>
<evidence type="ECO:0000256" key="2">
    <source>
        <dbReference type="SAM" id="Phobius"/>
    </source>
</evidence>
<protein>
    <recommendedName>
        <fullName evidence="5">Integral membrane protein</fullName>
    </recommendedName>
</protein>
<feature type="transmembrane region" description="Helical" evidence="2">
    <location>
        <begin position="36"/>
        <end position="56"/>
    </location>
</feature>
<comment type="caution">
    <text evidence="3">The sequence shown here is derived from an EMBL/GenBank/DDBJ whole genome shotgun (WGS) entry which is preliminary data.</text>
</comment>